<dbReference type="Proteomes" id="UP000803884">
    <property type="component" value="Unassembled WGS sequence"/>
</dbReference>
<keyword evidence="2" id="KW-0146">Chitin degradation</keyword>
<feature type="domain" description="NodB homology" evidence="6">
    <location>
        <begin position="71"/>
        <end position="264"/>
    </location>
</feature>
<organism evidence="7 8">
    <name type="scientific">Cladosporium halotolerans</name>
    <dbReference type="NCBI Taxonomy" id="1052096"/>
    <lineage>
        <taxon>Eukaryota</taxon>
        <taxon>Fungi</taxon>
        <taxon>Dikarya</taxon>
        <taxon>Ascomycota</taxon>
        <taxon>Pezizomycotina</taxon>
        <taxon>Dothideomycetes</taxon>
        <taxon>Dothideomycetidae</taxon>
        <taxon>Cladosporiales</taxon>
        <taxon>Cladosporiaceae</taxon>
        <taxon>Cladosporium</taxon>
    </lineage>
</organism>
<dbReference type="Pfam" id="PF01522">
    <property type="entry name" value="Polysacc_deac_1"/>
    <property type="match status" value="1"/>
</dbReference>
<keyword evidence="2" id="KW-0119">Carbohydrate metabolism</keyword>
<dbReference type="GO" id="GO:0004099">
    <property type="term" value="F:chitin deacetylase activity"/>
    <property type="evidence" value="ECO:0007669"/>
    <property type="project" value="UniProtKB-EC"/>
</dbReference>
<sequence length="264" mass="29802">MPLLNPFIRLPGRWSRRRARKFRMALQLLALAVLLLVLLPAYIIYKPPASLISYLQSRNPSVLFQIATQRKLVALTIDDAPSQYTREILELLRVNDARATFLVIGGQVPGNEALLAEIVRAGHELGNHAMHDEPSVSLSSEVLAREIRDVDVMLDRAYEEAGVERTGRYFRPGSGVFSERILEVADEAGYQTILGSIYPHDPFIGQWRVNAWHVLSSLRKGAVIICHDRRSWTVPMLRKALPEMKRRGYEVATVSRLIGSLKDP</sequence>
<reference evidence="7 8" key="1">
    <citation type="journal article" date="2020" name="Microbiol. Resour. Announc.">
        <title>Draft Genome Sequence of a Cladosporium Species Isolated from the Mesophotic Ascidian Didemnum maculosum.</title>
        <authorList>
            <person name="Gioti A."/>
            <person name="Siaperas R."/>
            <person name="Nikolaivits E."/>
            <person name="Le Goff G."/>
            <person name="Ouazzani J."/>
            <person name="Kotoulas G."/>
            <person name="Topakas E."/>
        </authorList>
    </citation>
    <scope>NUCLEOTIDE SEQUENCE [LARGE SCALE GENOMIC DNA]</scope>
    <source>
        <strain evidence="7 8">TM138-S3</strain>
    </source>
</reference>
<comment type="caution">
    <text evidence="7">The sequence shown here is derived from an EMBL/GenBank/DDBJ whole genome shotgun (WGS) entry which is preliminary data.</text>
</comment>
<dbReference type="AlphaFoldDB" id="A0AB34KG50"/>
<dbReference type="EMBL" id="JAAQHG020000031">
    <property type="protein sequence ID" value="KAL1583889.1"/>
    <property type="molecule type" value="Genomic_DNA"/>
</dbReference>
<keyword evidence="8" id="KW-1185">Reference proteome</keyword>
<gene>
    <name evidence="7" type="ORF">WHR41_07130</name>
</gene>
<keyword evidence="2" id="KW-0624">Polysaccharide degradation</keyword>
<comment type="catalytic activity">
    <reaction evidence="5">
        <text>[(1-&gt;4)-N-acetyl-beta-D-glucosaminyl](n) + n H2O = chitosan + n acetate</text>
        <dbReference type="Rhea" id="RHEA:10464"/>
        <dbReference type="Rhea" id="RHEA-COMP:9593"/>
        <dbReference type="Rhea" id="RHEA-COMP:9597"/>
        <dbReference type="ChEBI" id="CHEBI:15377"/>
        <dbReference type="ChEBI" id="CHEBI:17029"/>
        <dbReference type="ChEBI" id="CHEBI:30089"/>
        <dbReference type="ChEBI" id="CHEBI:57704"/>
        <dbReference type="EC" id="3.5.1.41"/>
    </reaction>
    <physiologicalReaction direction="left-to-right" evidence="5">
        <dbReference type="Rhea" id="RHEA:10465"/>
    </physiologicalReaction>
</comment>
<dbReference type="RefSeq" id="XP_069226995.1">
    <property type="nucleotide sequence ID" value="XM_069375735.1"/>
</dbReference>
<evidence type="ECO:0000313" key="7">
    <source>
        <dbReference type="EMBL" id="KAL1583889.1"/>
    </source>
</evidence>
<dbReference type="PROSITE" id="PS51677">
    <property type="entry name" value="NODB"/>
    <property type="match status" value="1"/>
</dbReference>
<dbReference type="EC" id="3.5.1.41" evidence="4"/>
<evidence type="ECO:0000256" key="2">
    <source>
        <dbReference type="ARBA" id="ARBA00023024"/>
    </source>
</evidence>
<dbReference type="CDD" id="cd10958">
    <property type="entry name" value="CE4_NodB_like_2"/>
    <property type="match status" value="1"/>
</dbReference>
<name>A0AB34KG50_9PEZI</name>
<dbReference type="GO" id="GO:0009272">
    <property type="term" value="P:fungal-type cell wall biogenesis"/>
    <property type="evidence" value="ECO:0007669"/>
    <property type="project" value="UniProtKB-ARBA"/>
</dbReference>
<dbReference type="GeneID" id="96008573"/>
<dbReference type="PANTHER" id="PTHR10587:SF137">
    <property type="entry name" value="4-DEOXY-4-FORMAMIDO-L-ARABINOSE-PHOSPHOUNDECAPRENOL DEFORMYLASE ARND-RELATED"/>
    <property type="match status" value="1"/>
</dbReference>
<protein>
    <recommendedName>
        <fullName evidence="4">chitin deacetylase</fullName>
        <ecNumber evidence="4">3.5.1.41</ecNumber>
    </recommendedName>
</protein>
<dbReference type="InterPro" id="IPR011330">
    <property type="entry name" value="Glyco_hydro/deAcase_b/a-brl"/>
</dbReference>
<keyword evidence="3" id="KW-0170">Cobalt</keyword>
<dbReference type="GO" id="GO:0006032">
    <property type="term" value="P:chitin catabolic process"/>
    <property type="evidence" value="ECO:0007669"/>
    <property type="project" value="UniProtKB-KW"/>
</dbReference>
<evidence type="ECO:0000256" key="5">
    <source>
        <dbReference type="ARBA" id="ARBA00048494"/>
    </source>
</evidence>
<proteinExistence type="predicted"/>
<comment type="cofactor">
    <cofactor evidence="1">
        <name>Co(2+)</name>
        <dbReference type="ChEBI" id="CHEBI:48828"/>
    </cofactor>
</comment>
<dbReference type="InterPro" id="IPR050248">
    <property type="entry name" value="Polysacc_deacetylase_ArnD"/>
</dbReference>
<evidence type="ECO:0000313" key="8">
    <source>
        <dbReference type="Proteomes" id="UP000803884"/>
    </source>
</evidence>
<evidence type="ECO:0000256" key="3">
    <source>
        <dbReference type="ARBA" id="ARBA00023285"/>
    </source>
</evidence>
<evidence type="ECO:0000259" key="6">
    <source>
        <dbReference type="PROSITE" id="PS51677"/>
    </source>
</evidence>
<dbReference type="Gene3D" id="3.20.20.370">
    <property type="entry name" value="Glycoside hydrolase/deacetylase"/>
    <property type="match status" value="1"/>
</dbReference>
<dbReference type="GO" id="GO:0005975">
    <property type="term" value="P:carbohydrate metabolic process"/>
    <property type="evidence" value="ECO:0007669"/>
    <property type="project" value="InterPro"/>
</dbReference>
<dbReference type="SUPFAM" id="SSF88713">
    <property type="entry name" value="Glycoside hydrolase/deacetylase"/>
    <property type="match status" value="1"/>
</dbReference>
<evidence type="ECO:0000256" key="4">
    <source>
        <dbReference type="ARBA" id="ARBA00024056"/>
    </source>
</evidence>
<dbReference type="InterPro" id="IPR002509">
    <property type="entry name" value="NODB_dom"/>
</dbReference>
<evidence type="ECO:0000256" key="1">
    <source>
        <dbReference type="ARBA" id="ARBA00001941"/>
    </source>
</evidence>
<dbReference type="PANTHER" id="PTHR10587">
    <property type="entry name" value="GLYCOSYL TRANSFERASE-RELATED"/>
    <property type="match status" value="1"/>
</dbReference>
<accession>A0AB34KG50</accession>